<feature type="region of interest" description="Disordered" evidence="1">
    <location>
        <begin position="59"/>
        <end position="94"/>
    </location>
</feature>
<keyword evidence="3" id="KW-1185">Reference proteome</keyword>
<dbReference type="PANTHER" id="PTHR22768:SF0">
    <property type="entry name" value="DNA REPLICATION COMPLEX GINS PROTEIN PSF3"/>
    <property type="match status" value="1"/>
</dbReference>
<dbReference type="GO" id="GO:0000811">
    <property type="term" value="C:GINS complex"/>
    <property type="evidence" value="ECO:0007669"/>
    <property type="project" value="TreeGrafter"/>
</dbReference>
<dbReference type="SUPFAM" id="SSF158573">
    <property type="entry name" value="GINS helical bundle-like"/>
    <property type="match status" value="1"/>
</dbReference>
<dbReference type="RefSeq" id="XP_044550475.1">
    <property type="nucleotide sequence ID" value="XM_044691622.1"/>
</dbReference>
<evidence type="ECO:0000313" key="2">
    <source>
        <dbReference type="EMBL" id="KAG2386483.1"/>
    </source>
</evidence>
<dbReference type="EMBL" id="PYSW02000015">
    <property type="protein sequence ID" value="KAG2386483.1"/>
    <property type="molecule type" value="Genomic_DNA"/>
</dbReference>
<reference evidence="2 3" key="1">
    <citation type="journal article" date="2018" name="BMC Genomics">
        <title>The genome of Naegleria lovaniensis, the basis for a comparative approach to unravel pathogenicity factors of the human pathogenic amoeba N. fowleri.</title>
        <authorList>
            <person name="Liechti N."/>
            <person name="Schurch N."/>
            <person name="Bruggmann R."/>
            <person name="Wittwer M."/>
        </authorList>
    </citation>
    <scope>NUCLEOTIDE SEQUENCE [LARGE SCALE GENOMIC DNA]</scope>
    <source>
        <strain evidence="2 3">ATCC 30569</strain>
    </source>
</reference>
<dbReference type="Gene3D" id="1.20.58.2050">
    <property type="match status" value="1"/>
</dbReference>
<dbReference type="CDD" id="cd21693">
    <property type="entry name" value="GINS_B_Psf3"/>
    <property type="match status" value="1"/>
</dbReference>
<name>A0AA88KL89_NAELO</name>
<feature type="region of interest" description="Disordered" evidence="1">
    <location>
        <begin position="273"/>
        <end position="297"/>
    </location>
</feature>
<evidence type="ECO:0000256" key="1">
    <source>
        <dbReference type="SAM" id="MobiDB-lite"/>
    </source>
</evidence>
<dbReference type="GO" id="GO:1902975">
    <property type="term" value="P:mitotic DNA replication initiation"/>
    <property type="evidence" value="ECO:0007669"/>
    <property type="project" value="TreeGrafter"/>
</dbReference>
<dbReference type="InterPro" id="IPR010492">
    <property type="entry name" value="GINS_Psf3"/>
</dbReference>
<dbReference type="Proteomes" id="UP000816034">
    <property type="component" value="Unassembled WGS sequence"/>
</dbReference>
<gene>
    <name evidence="2" type="ORF">C9374_002227</name>
</gene>
<evidence type="ECO:0000313" key="3">
    <source>
        <dbReference type="Proteomes" id="UP000816034"/>
    </source>
</evidence>
<feature type="compositionally biased region" description="Low complexity" evidence="1">
    <location>
        <begin position="59"/>
        <end position="73"/>
    </location>
</feature>
<accession>A0AA88KL89</accession>
<comment type="caution">
    <text evidence="2">The sequence shown here is derived from an EMBL/GenBank/DDBJ whole genome shotgun (WGS) entry which is preliminary data.</text>
</comment>
<dbReference type="SUPFAM" id="SSF160059">
    <property type="entry name" value="PriA/YqbF domain"/>
    <property type="match status" value="1"/>
</dbReference>
<sequence length="297" mass="34563">MTSLDLSAINNGRLYYDIDDIMASEERVAVVFNFTIPNIGKYVKTATALQKEHLKQHQLLNRTNNNNSNNDDGNNNEEQVVESDSEQDEANHTMTTTGSLFEEKYIIERSTKVEVPFWLAFVCGNQGYVEVEVPRVFTDLNYVTSNFEKASLSKVNRYFYEFGSALFKLMADIAINLKRDQELEALYIQRRSTLIETLVHRFKLFLRQAYRASNESSSSSFLTEQYAEFKSKLCNSELIILQMIQTEETNFVEWKHKSLGTYKLQYQKNYITSTDRDRDSDDDNTDTAVSDKRRRNR</sequence>
<protein>
    <recommendedName>
        <fullName evidence="4">GINS subunit domain-containing protein</fullName>
    </recommendedName>
</protein>
<feature type="compositionally biased region" description="Acidic residues" evidence="1">
    <location>
        <begin position="79"/>
        <end position="88"/>
    </location>
</feature>
<organism evidence="2 3">
    <name type="scientific">Naegleria lovaniensis</name>
    <name type="common">Amoeba</name>
    <dbReference type="NCBI Taxonomy" id="51637"/>
    <lineage>
        <taxon>Eukaryota</taxon>
        <taxon>Discoba</taxon>
        <taxon>Heterolobosea</taxon>
        <taxon>Tetramitia</taxon>
        <taxon>Eutetramitia</taxon>
        <taxon>Vahlkampfiidae</taxon>
        <taxon>Naegleria</taxon>
    </lineage>
</organism>
<dbReference type="GeneID" id="68094683"/>
<dbReference type="InterPro" id="IPR038437">
    <property type="entry name" value="GINS_Psf3_sf"/>
</dbReference>
<dbReference type="AlphaFoldDB" id="A0AA88KL89"/>
<evidence type="ECO:0008006" key="4">
    <source>
        <dbReference type="Google" id="ProtNLM"/>
    </source>
</evidence>
<dbReference type="PANTHER" id="PTHR22768">
    <property type="entry name" value="DNA REPLICATION COMPLEX GINS PROTEIN PSF3"/>
    <property type="match status" value="1"/>
</dbReference>
<dbReference type="InterPro" id="IPR036224">
    <property type="entry name" value="GINS_bundle-like_dom_sf"/>
</dbReference>
<proteinExistence type="predicted"/>